<dbReference type="AlphaFoldDB" id="A0A183D694"/>
<evidence type="ECO:0000313" key="2">
    <source>
        <dbReference type="Proteomes" id="UP000271098"/>
    </source>
</evidence>
<evidence type="ECO:0000313" key="3">
    <source>
        <dbReference type="WBParaSite" id="GPUH_0000424201-mRNA-1"/>
    </source>
</evidence>
<name>A0A183D694_9BILA</name>
<reference evidence="3" key="1">
    <citation type="submission" date="2016-06" db="UniProtKB">
        <authorList>
            <consortium name="WormBaseParasite"/>
        </authorList>
    </citation>
    <scope>IDENTIFICATION</scope>
</reference>
<protein>
    <submittedName>
        <fullName evidence="3">Ig-like domain-containing protein</fullName>
    </submittedName>
</protein>
<keyword evidence="2" id="KW-1185">Reference proteome</keyword>
<reference evidence="1 2" key="2">
    <citation type="submission" date="2018-11" db="EMBL/GenBank/DDBJ databases">
        <authorList>
            <consortium name="Pathogen Informatics"/>
        </authorList>
    </citation>
    <scope>NUCLEOTIDE SEQUENCE [LARGE SCALE GENOMIC DNA]</scope>
</reference>
<organism evidence="3">
    <name type="scientific">Gongylonema pulchrum</name>
    <dbReference type="NCBI Taxonomy" id="637853"/>
    <lineage>
        <taxon>Eukaryota</taxon>
        <taxon>Metazoa</taxon>
        <taxon>Ecdysozoa</taxon>
        <taxon>Nematoda</taxon>
        <taxon>Chromadorea</taxon>
        <taxon>Rhabditida</taxon>
        <taxon>Spirurina</taxon>
        <taxon>Spiruromorpha</taxon>
        <taxon>Spiruroidea</taxon>
        <taxon>Gongylonematidae</taxon>
        <taxon>Gongylonema</taxon>
    </lineage>
</organism>
<dbReference type="EMBL" id="UYRT01007806">
    <property type="protein sequence ID" value="VDK43519.1"/>
    <property type="molecule type" value="Genomic_DNA"/>
</dbReference>
<gene>
    <name evidence="1" type="ORF">GPUH_LOCUS4236</name>
</gene>
<evidence type="ECO:0000313" key="1">
    <source>
        <dbReference type="EMBL" id="VDK43519.1"/>
    </source>
</evidence>
<proteinExistence type="predicted"/>
<dbReference type="Proteomes" id="UP000271098">
    <property type="component" value="Unassembled WGS sequence"/>
</dbReference>
<sequence length="88" mass="10235">MWVRDLSVMSAEYGDNRWSHLGSMPGDFERGTTLRAQTTIVQRRGMLILLQPTSENEGLYRCLDMASRNAMHFVYYLIAMEPPFVYLK</sequence>
<dbReference type="WBParaSite" id="GPUH_0000424201-mRNA-1">
    <property type="protein sequence ID" value="GPUH_0000424201-mRNA-1"/>
    <property type="gene ID" value="GPUH_0000424201"/>
</dbReference>
<accession>A0A183D694</accession>
<dbReference type="OrthoDB" id="5856915at2759"/>